<dbReference type="Pfam" id="PF00646">
    <property type="entry name" value="F-box"/>
    <property type="match status" value="1"/>
</dbReference>
<dbReference type="SMART" id="SM00256">
    <property type="entry name" value="FBOX"/>
    <property type="match status" value="1"/>
</dbReference>
<name>A0AB34G7T4_9HYPO</name>
<dbReference type="Proteomes" id="UP001163105">
    <property type="component" value="Unassembled WGS sequence"/>
</dbReference>
<dbReference type="SUPFAM" id="SSF81383">
    <property type="entry name" value="F-box domain"/>
    <property type="match status" value="1"/>
</dbReference>
<gene>
    <name evidence="3" type="ORF">O9K51_01379</name>
</gene>
<sequence>MAPDTIAPDLVDKLRGGISELQVSDKRDVKEGPTVPLRGNKELHEPPPQSLSSPQGQLVPLKGILRPSSAVQEPKETTPSPLPPQQDLSVSLRGDEGLHEPPLYSLLARQGPIAPLRGILRPSSGVQEPKETPPSSLLPWPEHREDSGYVPPIQLVPNDIILCVLDFCSPTDRLSLALTCQSLYRFFDSSIASKAATNAALLALLERDLPHVFFCRSCDRLHPWQRHEPTDVTRVRPDDLVSAPLNFSFTYHHAGPQSPYEGSLGCAVKMHYSPRYNSVYYLPFYYARLAVNAHRIGPERGIPIHHLGFAGGLSDKAIRRRRRRGHVINITGGARIIDGELYMGLLYVWYCKRDSDPEDLRSFLDETPLFVCCSLRTDAYNDAECTATSKLGQRIPWLERPASGNKPFQDGENLLGFCGRCLTDYSVSFFRAESPAVLIVALRTYQLFGRCRSPSDAKWRLMTGDVIPGLSRVNYAGYGVVRDRFREVQYREYTSRGRQPRAIRF</sequence>
<dbReference type="CDD" id="cd09917">
    <property type="entry name" value="F-box_SF"/>
    <property type="match status" value="1"/>
</dbReference>
<feature type="compositionally biased region" description="Low complexity" evidence="1">
    <location>
        <begin position="50"/>
        <end position="61"/>
    </location>
</feature>
<evidence type="ECO:0000259" key="2">
    <source>
        <dbReference type="SMART" id="SM00256"/>
    </source>
</evidence>
<feature type="region of interest" description="Disordered" evidence="1">
    <location>
        <begin position="22"/>
        <end position="95"/>
    </location>
</feature>
<evidence type="ECO:0000313" key="3">
    <source>
        <dbReference type="EMBL" id="KAJ6446606.1"/>
    </source>
</evidence>
<accession>A0AB34G7T4</accession>
<dbReference type="EMBL" id="JAQHRD010000001">
    <property type="protein sequence ID" value="KAJ6446606.1"/>
    <property type="molecule type" value="Genomic_DNA"/>
</dbReference>
<evidence type="ECO:0000313" key="4">
    <source>
        <dbReference type="Proteomes" id="UP001163105"/>
    </source>
</evidence>
<comment type="caution">
    <text evidence="3">The sequence shown here is derived from an EMBL/GenBank/DDBJ whole genome shotgun (WGS) entry which is preliminary data.</text>
</comment>
<dbReference type="InterPro" id="IPR036047">
    <property type="entry name" value="F-box-like_dom_sf"/>
</dbReference>
<reference evidence="3" key="1">
    <citation type="submission" date="2023-01" db="EMBL/GenBank/DDBJ databases">
        <title>The growth and conidiation of Purpureocillium lavendulum are regulated by nitrogen source and histone H3K14 acetylation.</title>
        <authorList>
            <person name="Tang P."/>
            <person name="Han J."/>
            <person name="Zhang C."/>
            <person name="Tang P."/>
            <person name="Qi F."/>
            <person name="Zhang K."/>
            <person name="Liang L."/>
        </authorList>
    </citation>
    <scope>NUCLEOTIDE SEQUENCE</scope>
    <source>
        <strain evidence="3">YMF1.00683</strain>
    </source>
</reference>
<dbReference type="AlphaFoldDB" id="A0AB34G7T4"/>
<feature type="domain" description="F-box" evidence="2">
    <location>
        <begin position="156"/>
        <end position="195"/>
    </location>
</feature>
<evidence type="ECO:0000256" key="1">
    <source>
        <dbReference type="SAM" id="MobiDB-lite"/>
    </source>
</evidence>
<feature type="region of interest" description="Disordered" evidence="1">
    <location>
        <begin position="122"/>
        <end position="141"/>
    </location>
</feature>
<protein>
    <submittedName>
        <fullName evidence="3">F-box domain-containing protein</fullName>
    </submittedName>
</protein>
<organism evidence="3 4">
    <name type="scientific">Purpureocillium lavendulum</name>
    <dbReference type="NCBI Taxonomy" id="1247861"/>
    <lineage>
        <taxon>Eukaryota</taxon>
        <taxon>Fungi</taxon>
        <taxon>Dikarya</taxon>
        <taxon>Ascomycota</taxon>
        <taxon>Pezizomycotina</taxon>
        <taxon>Sordariomycetes</taxon>
        <taxon>Hypocreomycetidae</taxon>
        <taxon>Hypocreales</taxon>
        <taxon>Ophiocordycipitaceae</taxon>
        <taxon>Purpureocillium</taxon>
    </lineage>
</organism>
<dbReference type="InterPro" id="IPR001810">
    <property type="entry name" value="F-box_dom"/>
</dbReference>
<proteinExistence type="predicted"/>
<keyword evidence="4" id="KW-1185">Reference proteome</keyword>